<dbReference type="InterPro" id="IPR004398">
    <property type="entry name" value="RNA_MeTrfase_RsmD"/>
</dbReference>
<keyword evidence="2" id="KW-0808">Transferase</keyword>
<dbReference type="Proteomes" id="UP000030680">
    <property type="component" value="Unassembled WGS sequence"/>
</dbReference>
<dbReference type="OrthoDB" id="3548at2759"/>
<organism evidence="3 4">
    <name type="scientific">Galdieria sulphuraria</name>
    <name type="common">Red alga</name>
    <dbReference type="NCBI Taxonomy" id="130081"/>
    <lineage>
        <taxon>Eukaryota</taxon>
        <taxon>Rhodophyta</taxon>
        <taxon>Bangiophyceae</taxon>
        <taxon>Galdieriales</taxon>
        <taxon>Galdieriaceae</taxon>
        <taxon>Galdieria</taxon>
    </lineage>
</organism>
<evidence type="ECO:0000256" key="1">
    <source>
        <dbReference type="ARBA" id="ARBA00022603"/>
    </source>
</evidence>
<dbReference type="GeneID" id="17085927"/>
<accession>M2VUV8</accession>
<evidence type="ECO:0000313" key="4">
    <source>
        <dbReference type="Proteomes" id="UP000030680"/>
    </source>
</evidence>
<dbReference type="Pfam" id="PF03602">
    <property type="entry name" value="Cons_hypoth95"/>
    <property type="match status" value="1"/>
</dbReference>
<dbReference type="InterPro" id="IPR029063">
    <property type="entry name" value="SAM-dependent_MTases_sf"/>
</dbReference>
<dbReference type="OMA" id="CTFVDMS"/>
<dbReference type="GO" id="GO:0031167">
    <property type="term" value="P:rRNA methylation"/>
    <property type="evidence" value="ECO:0007669"/>
    <property type="project" value="InterPro"/>
</dbReference>
<dbReference type="RefSeq" id="XP_005703506.1">
    <property type="nucleotide sequence ID" value="XM_005703449.1"/>
</dbReference>
<dbReference type="EMBL" id="KB454539">
    <property type="protein sequence ID" value="EME26986.1"/>
    <property type="molecule type" value="Genomic_DNA"/>
</dbReference>
<dbReference type="CDD" id="cd02440">
    <property type="entry name" value="AdoMet_MTases"/>
    <property type="match status" value="1"/>
</dbReference>
<dbReference type="Gramene" id="EME26986">
    <property type="protein sequence ID" value="EME26986"/>
    <property type="gene ID" value="Gasu_54370"/>
</dbReference>
<dbReference type="GO" id="GO:0008168">
    <property type="term" value="F:methyltransferase activity"/>
    <property type="evidence" value="ECO:0007669"/>
    <property type="project" value="UniProtKB-KW"/>
</dbReference>
<dbReference type="KEGG" id="gsl:Gasu_54370"/>
<keyword evidence="4" id="KW-1185">Reference proteome</keyword>
<dbReference type="eggNOG" id="ENOG502QSWU">
    <property type="taxonomic scope" value="Eukaryota"/>
</dbReference>
<evidence type="ECO:0000256" key="2">
    <source>
        <dbReference type="ARBA" id="ARBA00022679"/>
    </source>
</evidence>
<keyword evidence="1 3" id="KW-0489">Methyltransferase</keyword>
<protein>
    <submittedName>
        <fullName evidence="3">Putative N6-adenine-specific methylase</fullName>
    </submittedName>
</protein>
<dbReference type="AlphaFoldDB" id="M2VUV8"/>
<gene>
    <name evidence="3" type="ORF">Gasu_54370</name>
</gene>
<dbReference type="STRING" id="130081.M2VUV8"/>
<dbReference type="PANTHER" id="PTHR43542">
    <property type="entry name" value="METHYLTRANSFERASE"/>
    <property type="match status" value="1"/>
</dbReference>
<dbReference type="Gene3D" id="3.40.50.150">
    <property type="entry name" value="Vaccinia Virus protein VP39"/>
    <property type="match status" value="1"/>
</dbReference>
<reference evidence="4" key="1">
    <citation type="journal article" date="2013" name="Science">
        <title>Gene transfer from bacteria and archaea facilitated evolution of an extremophilic eukaryote.</title>
        <authorList>
            <person name="Schonknecht G."/>
            <person name="Chen W.H."/>
            <person name="Ternes C.M."/>
            <person name="Barbier G.G."/>
            <person name="Shrestha R.P."/>
            <person name="Stanke M."/>
            <person name="Brautigam A."/>
            <person name="Baker B.J."/>
            <person name="Banfield J.F."/>
            <person name="Garavito R.M."/>
            <person name="Carr K."/>
            <person name="Wilkerson C."/>
            <person name="Rensing S.A."/>
            <person name="Gagneul D."/>
            <person name="Dickenson N.E."/>
            <person name="Oesterhelt C."/>
            <person name="Lercher M.J."/>
            <person name="Weber A.P."/>
        </authorList>
    </citation>
    <scope>NUCLEOTIDE SEQUENCE [LARGE SCALE GENOMIC DNA]</scope>
    <source>
        <strain evidence="4">074W</strain>
    </source>
</reference>
<sequence>MLAWSALAPRFWRCLNRTPRNKIEKLLQIKQKRNFSSTQGTIARKESTETADFKSVKACDLSLPRKVHASRKIMFPVKKTIYSQGKRIRMDLPPPRLYVNAGSVKGRRLLNPPVYIRPMMSKVRSALFCMLTDMKLLRPEYRILDIFAGTGAVGIEALSQNVGKAVFVDSSPDCCATVRENLERCRFSDRGDAFCSTYEDFVDNPGRFQVKGTFELVTLTPPYEEIDYNTLMSTIATSSLIGPGSVVVVEYPIELGVMPPVIMERLVGLRNRRYGRTVLGLYGVDPEPPLDARPEEFEAKKGTKLNKRADAVRIAEEARESNETSSDDN</sequence>
<name>M2VUV8_GALSU</name>
<dbReference type="PANTHER" id="PTHR43542:SF1">
    <property type="entry name" value="METHYLTRANSFERASE"/>
    <property type="match status" value="1"/>
</dbReference>
<dbReference type="SUPFAM" id="SSF53335">
    <property type="entry name" value="S-adenosyl-L-methionine-dependent methyltransferases"/>
    <property type="match status" value="1"/>
</dbReference>
<proteinExistence type="predicted"/>
<evidence type="ECO:0000313" key="3">
    <source>
        <dbReference type="EMBL" id="EME26986.1"/>
    </source>
</evidence>